<accession>A0A417ZFX0</accession>
<dbReference type="InterPro" id="IPR028098">
    <property type="entry name" value="Glyco_trans_4-like_N"/>
</dbReference>
<evidence type="ECO:0000313" key="3">
    <source>
        <dbReference type="EMBL" id="RHW50168.1"/>
    </source>
</evidence>
<evidence type="ECO:0000259" key="1">
    <source>
        <dbReference type="Pfam" id="PF00534"/>
    </source>
</evidence>
<feature type="domain" description="Glycosyl transferase family 1" evidence="1">
    <location>
        <begin position="193"/>
        <end position="317"/>
    </location>
</feature>
<dbReference type="SUPFAM" id="SSF53756">
    <property type="entry name" value="UDP-Glycosyltransferase/glycogen phosphorylase"/>
    <property type="match status" value="1"/>
</dbReference>
<organism evidence="3 4">
    <name type="scientific">Bombilactobacillus bombi</name>
    <dbReference type="NCBI Taxonomy" id="1303590"/>
    <lineage>
        <taxon>Bacteria</taxon>
        <taxon>Bacillati</taxon>
        <taxon>Bacillota</taxon>
        <taxon>Bacilli</taxon>
        <taxon>Lactobacillales</taxon>
        <taxon>Lactobacillaceae</taxon>
        <taxon>Bombilactobacillus</taxon>
    </lineage>
</organism>
<comment type="caution">
    <text evidence="3">The sequence shown here is derived from an EMBL/GenBank/DDBJ whole genome shotgun (WGS) entry which is preliminary data.</text>
</comment>
<dbReference type="OrthoDB" id="9806653at2"/>
<dbReference type="GO" id="GO:0016757">
    <property type="term" value="F:glycosyltransferase activity"/>
    <property type="evidence" value="ECO:0007669"/>
    <property type="project" value="InterPro"/>
</dbReference>
<keyword evidence="3" id="KW-0808">Transferase</keyword>
<dbReference type="Proteomes" id="UP000284109">
    <property type="component" value="Unassembled WGS sequence"/>
</dbReference>
<dbReference type="AlphaFoldDB" id="A0A417ZFX0"/>
<reference evidence="3 4" key="1">
    <citation type="submission" date="2018-07" db="EMBL/GenBank/DDBJ databases">
        <title>Genome sequences of six Lactobacillus spp. isolated from bumble bee guts.</title>
        <authorList>
            <person name="Motta E.V.S."/>
            <person name="Moran N.A."/>
        </authorList>
    </citation>
    <scope>NUCLEOTIDE SEQUENCE [LARGE SCALE GENOMIC DNA]</scope>
    <source>
        <strain evidence="3 4">BI-1.1</strain>
    </source>
</reference>
<dbReference type="InterPro" id="IPR050194">
    <property type="entry name" value="Glycosyltransferase_grp1"/>
</dbReference>
<proteinExistence type="predicted"/>
<name>A0A417ZFX0_9LACO</name>
<gene>
    <name evidence="3" type="ORF">DS831_08410</name>
</gene>
<feature type="domain" description="Glycosyltransferase subfamily 4-like N-terminal" evidence="2">
    <location>
        <begin position="17"/>
        <end position="180"/>
    </location>
</feature>
<dbReference type="EMBL" id="QOCR01000004">
    <property type="protein sequence ID" value="RHW50168.1"/>
    <property type="molecule type" value="Genomic_DNA"/>
</dbReference>
<dbReference type="Pfam" id="PF13439">
    <property type="entry name" value="Glyco_transf_4"/>
    <property type="match status" value="1"/>
</dbReference>
<keyword evidence="4" id="KW-1185">Reference proteome</keyword>
<protein>
    <submittedName>
        <fullName evidence="3">Glycosyltransferase family 1 protein</fullName>
    </submittedName>
</protein>
<dbReference type="InterPro" id="IPR001296">
    <property type="entry name" value="Glyco_trans_1"/>
</dbReference>
<dbReference type="PANTHER" id="PTHR45947">
    <property type="entry name" value="SULFOQUINOVOSYL TRANSFERASE SQD2"/>
    <property type="match status" value="1"/>
</dbReference>
<sequence>MYMAKQKIVYIAEAFGGGVLTYLSELASGLVSNYDISILYGRRAQTPNNLSDYFPSQVHLYEIKNFTRELNPYKDFCAYLELKSHLKKINPDIVHLNSSKAGALGRLIKYQKNQKIFYTPHGYSFLMDNQSTVKSRLYLGIEKILGQLPAYTIAVGKEEYKQSLRVTRKSTYINNGVDTHLIDGITPNDSIDSDYIVTVGRIDTQKNPKFFNQLALSCPQRKFLWIGDGPLKSELVAPNIKISGWMSHNQVLAILKQTQIFLLLSRWEGLPISLLEAMYCRNLCIVSNVVGNRDVIKNGETGIIVDDLENLLRAINKGIIEFKNIIDKAENEILYEYNLKQMIIKYQHEYEN</sequence>
<evidence type="ECO:0000313" key="4">
    <source>
        <dbReference type="Proteomes" id="UP000284109"/>
    </source>
</evidence>
<dbReference type="Pfam" id="PF00534">
    <property type="entry name" value="Glycos_transf_1"/>
    <property type="match status" value="1"/>
</dbReference>
<dbReference type="PANTHER" id="PTHR45947:SF3">
    <property type="entry name" value="SULFOQUINOVOSYL TRANSFERASE SQD2"/>
    <property type="match status" value="1"/>
</dbReference>
<dbReference type="Gene3D" id="3.40.50.2000">
    <property type="entry name" value="Glycogen Phosphorylase B"/>
    <property type="match status" value="2"/>
</dbReference>
<evidence type="ECO:0000259" key="2">
    <source>
        <dbReference type="Pfam" id="PF13439"/>
    </source>
</evidence>